<keyword evidence="3" id="KW-1185">Reference proteome</keyword>
<keyword evidence="2" id="KW-0547">Nucleotide-binding</keyword>
<evidence type="ECO:0000313" key="3">
    <source>
        <dbReference type="Proteomes" id="UP001631957"/>
    </source>
</evidence>
<comment type="caution">
    <text evidence="2">The sequence shown here is derived from an EMBL/GenBank/DDBJ whole genome shotgun (WGS) entry which is preliminary data.</text>
</comment>
<proteinExistence type="predicted"/>
<feature type="region of interest" description="Disordered" evidence="1">
    <location>
        <begin position="41"/>
        <end position="78"/>
    </location>
</feature>
<dbReference type="Proteomes" id="UP001631957">
    <property type="component" value="Unassembled WGS sequence"/>
</dbReference>
<name>A0ABW9HZG4_9ACTN</name>
<keyword evidence="2" id="KW-0067">ATP-binding</keyword>
<gene>
    <name evidence="2" type="ORF">ACKI18_32945</name>
</gene>
<dbReference type="InterPro" id="IPR027417">
    <property type="entry name" value="P-loop_NTPase"/>
</dbReference>
<dbReference type="GO" id="GO:0005524">
    <property type="term" value="F:ATP binding"/>
    <property type="evidence" value="ECO:0007669"/>
    <property type="project" value="UniProtKB-KW"/>
</dbReference>
<accession>A0ABW9HZG4</accession>
<dbReference type="EMBL" id="JBJVNI010000020">
    <property type="protein sequence ID" value="MFM9613484.1"/>
    <property type="molecule type" value="Genomic_DNA"/>
</dbReference>
<dbReference type="Gene3D" id="3.40.50.300">
    <property type="entry name" value="P-loop containing nucleotide triphosphate hydrolases"/>
    <property type="match status" value="2"/>
</dbReference>
<dbReference type="SUPFAM" id="SSF52540">
    <property type="entry name" value="P-loop containing nucleoside triphosphate hydrolases"/>
    <property type="match status" value="1"/>
</dbReference>
<dbReference type="RefSeq" id="WP_409122716.1">
    <property type="nucleotide sequence ID" value="NZ_JBJVNI010000020.1"/>
</dbReference>
<sequence length="517" mass="54278">MPRTRASASQLFVPSRATRAQQRAARAGFAAARRKALLAGAPPKHRAETALDPQLRPTYPLSGRPGPASARGGKVQLPSHRLTTATASGAYPFLAEGGLGAEGIFIGRDVHAEAAFCYDPFTLYASGRIEGFTNPNAVLAGIIGMGKSALAKSIATRAIAHGYRIYVPCDPKGEWTAVTRALGGQTIALGPGLPGRLNPLDAPARPVGVAPGDWAAEVRKRRLLLVAGLARTVLKRDLRPAEHTVLDVALDLVTADAAYGQTVPLLGDIAAVLGTPHRLEAALGGPVPAGADDLAHALRRLVHGDLSGMFDAPSTAVFDPATPMLSIDLSRLGGAGDDTALVLAMTCASAWMEAALADPAGGRRWVIYDEAWRVMRHVGLLERMQAQWKLSRGLGIANLMIIHRLSDLLSAGDAGSRGRVLAEGLLADCSTRIIYRQEPDQLSAAASLLGLTGVETQAVAALTKGRGLWKVAGRSFITQHLLHPAERRLFDTDARMGTNSTVFSSADGSSLPARHGA</sequence>
<protein>
    <submittedName>
        <fullName evidence="2">ATP-binding protein</fullName>
    </submittedName>
</protein>
<reference evidence="2 3" key="1">
    <citation type="submission" date="2024-12" db="EMBL/GenBank/DDBJ databases">
        <title>Forecasting of Potato common scab and diversities of Pathogenic streptomyces spp. in china.</title>
        <authorList>
            <person name="Handique U."/>
            <person name="Wu J."/>
        </authorList>
    </citation>
    <scope>NUCLEOTIDE SEQUENCE [LARGE SCALE GENOMIC DNA]</scope>
    <source>
        <strain evidence="2 3">ZRIMU1530</strain>
    </source>
</reference>
<evidence type="ECO:0000256" key="1">
    <source>
        <dbReference type="SAM" id="MobiDB-lite"/>
    </source>
</evidence>
<evidence type="ECO:0000313" key="2">
    <source>
        <dbReference type="EMBL" id="MFM9613484.1"/>
    </source>
</evidence>
<organism evidence="2 3">
    <name type="scientific">Streptomyces niveiscabiei</name>
    <dbReference type="NCBI Taxonomy" id="164115"/>
    <lineage>
        <taxon>Bacteria</taxon>
        <taxon>Bacillati</taxon>
        <taxon>Actinomycetota</taxon>
        <taxon>Actinomycetes</taxon>
        <taxon>Kitasatosporales</taxon>
        <taxon>Streptomycetaceae</taxon>
        <taxon>Streptomyces</taxon>
    </lineage>
</organism>